<dbReference type="InterPro" id="IPR029045">
    <property type="entry name" value="ClpP/crotonase-like_dom_sf"/>
</dbReference>
<dbReference type="InterPro" id="IPR014748">
    <property type="entry name" value="Enoyl-CoA_hydra_C"/>
</dbReference>
<evidence type="ECO:0000256" key="8">
    <source>
        <dbReference type="RuleBase" id="RU003707"/>
    </source>
</evidence>
<keyword evidence="10" id="KW-1185">Reference proteome</keyword>
<comment type="similarity">
    <text evidence="2 8">Belongs to the enoyl-CoA hydratase/isomerase family.</text>
</comment>
<dbReference type="RefSeq" id="WP_071020630.1">
    <property type="nucleotide sequence ID" value="NZ_MLQM01000005.1"/>
</dbReference>
<evidence type="ECO:0000256" key="3">
    <source>
        <dbReference type="ARBA" id="ARBA00022832"/>
    </source>
</evidence>
<keyword evidence="3" id="KW-0276">Fatty acid metabolism</keyword>
<keyword evidence="5" id="KW-0456">Lyase</keyword>
<dbReference type="Gene3D" id="3.90.226.10">
    <property type="entry name" value="2-enoyl-CoA Hydratase, Chain A, domain 1"/>
    <property type="match status" value="1"/>
</dbReference>
<dbReference type="PANTHER" id="PTHR11941:SF169">
    <property type="entry name" value="(7AS)-7A-METHYL-1,5-DIOXO-2,3,5,6,7,7A-HEXAHYDRO-1H-INDENE-CARBOXYL-COA HYDROLASE"/>
    <property type="match status" value="1"/>
</dbReference>
<dbReference type="Proteomes" id="UP000179734">
    <property type="component" value="Unassembled WGS sequence"/>
</dbReference>
<organism evidence="9 10">
    <name type="scientific">Mycobacterium talmoniae</name>
    <dbReference type="NCBI Taxonomy" id="1858794"/>
    <lineage>
        <taxon>Bacteria</taxon>
        <taxon>Bacillati</taxon>
        <taxon>Actinomycetota</taxon>
        <taxon>Actinomycetes</taxon>
        <taxon>Mycobacteriales</taxon>
        <taxon>Mycobacteriaceae</taxon>
        <taxon>Mycobacterium</taxon>
    </lineage>
</organism>
<comment type="caution">
    <text evidence="9">The sequence shown here is derived from an EMBL/GenBank/DDBJ whole genome shotgun (WGS) entry which is preliminary data.</text>
</comment>
<dbReference type="AlphaFoldDB" id="A0A1S1NPY0"/>
<proteinExistence type="inferred from homology"/>
<evidence type="ECO:0000256" key="6">
    <source>
        <dbReference type="ARBA" id="ARBA00023709"/>
    </source>
</evidence>
<accession>A0A1S1NPY0</accession>
<evidence type="ECO:0000256" key="7">
    <source>
        <dbReference type="ARBA" id="ARBA00023717"/>
    </source>
</evidence>
<evidence type="ECO:0000256" key="4">
    <source>
        <dbReference type="ARBA" id="ARBA00023098"/>
    </source>
</evidence>
<dbReference type="PANTHER" id="PTHR11941">
    <property type="entry name" value="ENOYL-COA HYDRATASE-RELATED"/>
    <property type="match status" value="1"/>
</dbReference>
<dbReference type="GO" id="GO:0006635">
    <property type="term" value="P:fatty acid beta-oxidation"/>
    <property type="evidence" value="ECO:0007669"/>
    <property type="project" value="TreeGrafter"/>
</dbReference>
<dbReference type="InterPro" id="IPR001753">
    <property type="entry name" value="Enoyl-CoA_hydra/iso"/>
</dbReference>
<evidence type="ECO:0000256" key="5">
    <source>
        <dbReference type="ARBA" id="ARBA00023239"/>
    </source>
</evidence>
<reference evidence="9 10" key="1">
    <citation type="submission" date="2016-10" db="EMBL/GenBank/DDBJ databases">
        <title>Genome sequence of Mycobacterium talmonii.</title>
        <authorList>
            <person name="Greninger A.L."/>
            <person name="Elliott B."/>
            <person name="Vasireddy S."/>
            <person name="Vasireddy R."/>
        </authorList>
    </citation>
    <scope>NUCLEOTIDE SEQUENCE [LARGE SCALE GENOMIC DNA]</scope>
    <source>
        <strain evidence="10">NE-TNMC-100812</strain>
    </source>
</reference>
<dbReference type="InterPro" id="IPR018376">
    <property type="entry name" value="Enoyl-CoA_hyd/isom_CS"/>
</dbReference>
<sequence>MSETDPVLADRVSEHILVIRINRPQRRNAFDGATARAMEVVIDAYDDDDQLRCAVLTGSDSVFSAGQDLIAAAAGDMAVTERRGGFGIMAQPPTKPLIAAVEGHALAGGLELCLACDLIVASRTATMGLPEAARSLVAVGGGCFRLPKRIPYHLAMELALTGKSWPAIRFAELGLVNTITEPGQALAAALELAAEVAAAGPLAVRASKQIVVHSYDWSDAESWTQQSAFVAPVLGSRDLHEGLRAFAEKRDPVWEGR</sequence>
<comment type="catalytic activity">
    <reaction evidence="7">
        <text>a 4-saturated-(3S)-3-hydroxyacyl-CoA = a (3E)-enoyl-CoA + H2O</text>
        <dbReference type="Rhea" id="RHEA:20724"/>
        <dbReference type="ChEBI" id="CHEBI:15377"/>
        <dbReference type="ChEBI" id="CHEBI:58521"/>
        <dbReference type="ChEBI" id="CHEBI:137480"/>
        <dbReference type="EC" id="4.2.1.17"/>
    </reaction>
</comment>
<evidence type="ECO:0000256" key="2">
    <source>
        <dbReference type="ARBA" id="ARBA00005254"/>
    </source>
</evidence>
<name>A0A1S1NPY0_9MYCO</name>
<dbReference type="SUPFAM" id="SSF52096">
    <property type="entry name" value="ClpP/crotonase"/>
    <property type="match status" value="1"/>
</dbReference>
<evidence type="ECO:0000256" key="1">
    <source>
        <dbReference type="ARBA" id="ARBA00002994"/>
    </source>
</evidence>
<dbReference type="Gene3D" id="1.10.12.10">
    <property type="entry name" value="Lyase 2-enoyl-coa Hydratase, Chain A, domain 2"/>
    <property type="match status" value="1"/>
</dbReference>
<evidence type="ECO:0000313" key="9">
    <source>
        <dbReference type="EMBL" id="OHV06395.1"/>
    </source>
</evidence>
<dbReference type="CDD" id="cd06558">
    <property type="entry name" value="crotonase-like"/>
    <property type="match status" value="1"/>
</dbReference>
<protein>
    <submittedName>
        <fullName evidence="9">Enoyl-CoA hydratase</fullName>
    </submittedName>
</protein>
<dbReference type="NCBIfam" id="NF006100">
    <property type="entry name" value="PRK08252.1"/>
    <property type="match status" value="1"/>
</dbReference>
<comment type="catalytic activity">
    <reaction evidence="6">
        <text>a (3S)-3-hydroxyacyl-CoA = a (2E)-enoyl-CoA + H2O</text>
        <dbReference type="Rhea" id="RHEA:16105"/>
        <dbReference type="ChEBI" id="CHEBI:15377"/>
        <dbReference type="ChEBI" id="CHEBI:57318"/>
        <dbReference type="ChEBI" id="CHEBI:58856"/>
        <dbReference type="EC" id="4.2.1.17"/>
    </reaction>
</comment>
<dbReference type="GO" id="GO:0004300">
    <property type="term" value="F:enoyl-CoA hydratase activity"/>
    <property type="evidence" value="ECO:0007669"/>
    <property type="project" value="UniProtKB-EC"/>
</dbReference>
<dbReference type="Pfam" id="PF00378">
    <property type="entry name" value="ECH_1"/>
    <property type="match status" value="1"/>
</dbReference>
<dbReference type="EMBL" id="MLQM01000005">
    <property type="protein sequence ID" value="OHV06395.1"/>
    <property type="molecule type" value="Genomic_DNA"/>
</dbReference>
<dbReference type="PROSITE" id="PS00166">
    <property type="entry name" value="ENOYL_COA_HYDRATASE"/>
    <property type="match status" value="1"/>
</dbReference>
<evidence type="ECO:0000313" key="10">
    <source>
        <dbReference type="Proteomes" id="UP000179734"/>
    </source>
</evidence>
<comment type="function">
    <text evidence="1">Could possibly oxidize fatty acids using specific components.</text>
</comment>
<keyword evidence="4" id="KW-0443">Lipid metabolism</keyword>
<gene>
    <name evidence="9" type="ORF">BKN37_02130</name>
</gene>